<keyword evidence="9" id="KW-1185">Reference proteome</keyword>
<keyword evidence="3" id="KW-0812">Transmembrane</keyword>
<evidence type="ECO:0000256" key="6">
    <source>
        <dbReference type="RuleBase" id="RU362006"/>
    </source>
</evidence>
<comment type="caution">
    <text evidence="8">The sequence shown here is derived from an EMBL/GenBank/DDBJ whole genome shotgun (WGS) entry which is preliminary data.</text>
</comment>
<feature type="region of interest" description="Disordered" evidence="7">
    <location>
        <begin position="203"/>
        <end position="243"/>
    </location>
</feature>
<dbReference type="PANTHER" id="PTHR12300:SF161">
    <property type="entry name" value="RECEPTOR EXPRESSION-ENHANCING PROTEIN"/>
    <property type="match status" value="1"/>
</dbReference>
<dbReference type="InterPro" id="IPR004345">
    <property type="entry name" value="TB2_DP1_HVA22"/>
</dbReference>
<feature type="compositionally biased region" description="Polar residues" evidence="7">
    <location>
        <begin position="274"/>
        <end position="286"/>
    </location>
</feature>
<sequence length="364" mass="39424">MLFFFTSRVISSLVAFLYPGYASYKTLSQRPASEEELERWLMYWSVLGFVVGIEYVAEWVISWIPFYYTLKTLFLLYIALPQFKGSSYLYKTHLQPFFRTHETQIDSTLARLKSKLYAFLQHRARMLWDQAAIAMGQAPSSYATSAAGRELEEEERVDSAQPPSLGNPMGGAMQLASSLWGSYGPSILASGMALAGAARAQAQSQSSGAGTRRPGVSALTTPPSSRIHSAQMRKGSGSTTAEERKRQLYAELREIDNNGLDEVPVSIIEGLPTGSATTSRASSDSIVHTMRRKDHVRSRSASGGSGRFEEVEAPSDDEGYDVADDADHHDATGATGAAAGGGWFGGWSSASAAAARGSDRVKSD</sequence>
<name>A0A8H5CVW6_9AGAR</name>
<feature type="compositionally biased region" description="Acidic residues" evidence="7">
    <location>
        <begin position="311"/>
        <end position="324"/>
    </location>
</feature>
<proteinExistence type="inferred from homology"/>
<evidence type="ECO:0000313" key="9">
    <source>
        <dbReference type="Proteomes" id="UP000559027"/>
    </source>
</evidence>
<dbReference type="AlphaFoldDB" id="A0A8H5CVW6"/>
<dbReference type="OrthoDB" id="434647at2759"/>
<dbReference type="PANTHER" id="PTHR12300">
    <property type="entry name" value="HVA22-LIKE PROTEINS"/>
    <property type="match status" value="1"/>
</dbReference>
<dbReference type="EMBL" id="JAACJO010000018">
    <property type="protein sequence ID" value="KAF5348855.1"/>
    <property type="molecule type" value="Genomic_DNA"/>
</dbReference>
<feature type="compositionally biased region" description="Polar residues" evidence="7">
    <location>
        <begin position="218"/>
        <end position="228"/>
    </location>
</feature>
<accession>A0A8H5CVW6</accession>
<comment type="similarity">
    <text evidence="2 6">Belongs to the DP1 family.</text>
</comment>
<feature type="region of interest" description="Disordered" evidence="7">
    <location>
        <begin position="271"/>
        <end position="342"/>
    </location>
</feature>
<evidence type="ECO:0000256" key="1">
    <source>
        <dbReference type="ARBA" id="ARBA00004141"/>
    </source>
</evidence>
<feature type="region of interest" description="Disordered" evidence="7">
    <location>
        <begin position="144"/>
        <end position="168"/>
    </location>
</feature>
<evidence type="ECO:0000256" key="7">
    <source>
        <dbReference type="SAM" id="MobiDB-lite"/>
    </source>
</evidence>
<organism evidence="8 9">
    <name type="scientific">Leucocoprinus leucothites</name>
    <dbReference type="NCBI Taxonomy" id="201217"/>
    <lineage>
        <taxon>Eukaryota</taxon>
        <taxon>Fungi</taxon>
        <taxon>Dikarya</taxon>
        <taxon>Basidiomycota</taxon>
        <taxon>Agaricomycotina</taxon>
        <taxon>Agaricomycetes</taxon>
        <taxon>Agaricomycetidae</taxon>
        <taxon>Agaricales</taxon>
        <taxon>Agaricineae</taxon>
        <taxon>Agaricaceae</taxon>
        <taxon>Leucocoprinus</taxon>
    </lineage>
</organism>
<dbReference type="GO" id="GO:0016020">
    <property type="term" value="C:membrane"/>
    <property type="evidence" value="ECO:0007669"/>
    <property type="project" value="UniProtKB-SubCell"/>
</dbReference>
<evidence type="ECO:0000256" key="3">
    <source>
        <dbReference type="ARBA" id="ARBA00022692"/>
    </source>
</evidence>
<gene>
    <name evidence="8" type="ORF">D9756_009707</name>
</gene>
<evidence type="ECO:0000256" key="5">
    <source>
        <dbReference type="ARBA" id="ARBA00023136"/>
    </source>
</evidence>
<evidence type="ECO:0000256" key="2">
    <source>
        <dbReference type="ARBA" id="ARBA00008573"/>
    </source>
</evidence>
<feature type="compositionally biased region" description="Basic residues" evidence="7">
    <location>
        <begin position="289"/>
        <end position="298"/>
    </location>
</feature>
<evidence type="ECO:0000313" key="8">
    <source>
        <dbReference type="EMBL" id="KAF5348855.1"/>
    </source>
</evidence>
<comment type="subcellular location">
    <subcellularLocation>
        <location evidence="1 6">Membrane</location>
        <topology evidence="1 6">Multi-pass membrane protein</topology>
    </subcellularLocation>
</comment>
<reference evidence="8 9" key="1">
    <citation type="journal article" date="2020" name="ISME J.">
        <title>Uncovering the hidden diversity of litter-decomposition mechanisms in mushroom-forming fungi.</title>
        <authorList>
            <person name="Floudas D."/>
            <person name="Bentzer J."/>
            <person name="Ahren D."/>
            <person name="Johansson T."/>
            <person name="Persson P."/>
            <person name="Tunlid A."/>
        </authorList>
    </citation>
    <scope>NUCLEOTIDE SEQUENCE [LARGE SCALE GENOMIC DNA]</scope>
    <source>
        <strain evidence="8 9">CBS 146.42</strain>
    </source>
</reference>
<dbReference type="Proteomes" id="UP000559027">
    <property type="component" value="Unassembled WGS sequence"/>
</dbReference>
<evidence type="ECO:0000256" key="4">
    <source>
        <dbReference type="ARBA" id="ARBA00022989"/>
    </source>
</evidence>
<keyword evidence="4" id="KW-1133">Transmembrane helix</keyword>
<keyword evidence="5" id="KW-0472">Membrane</keyword>
<protein>
    <recommendedName>
        <fullName evidence="6">Protein YOP1</fullName>
    </recommendedName>
</protein>
<dbReference type="Pfam" id="PF03134">
    <property type="entry name" value="TB2_DP1_HVA22"/>
    <property type="match status" value="1"/>
</dbReference>